<reference evidence="1 2" key="1">
    <citation type="journal article" date="2022" name="Nat. Genet.">
        <title>Improved pea reference genome and pan-genome highlight genomic features and evolutionary characteristics.</title>
        <authorList>
            <person name="Yang T."/>
            <person name="Liu R."/>
            <person name="Luo Y."/>
            <person name="Hu S."/>
            <person name="Wang D."/>
            <person name="Wang C."/>
            <person name="Pandey M.K."/>
            <person name="Ge S."/>
            <person name="Xu Q."/>
            <person name="Li N."/>
            <person name="Li G."/>
            <person name="Huang Y."/>
            <person name="Saxena R.K."/>
            <person name="Ji Y."/>
            <person name="Li M."/>
            <person name="Yan X."/>
            <person name="He Y."/>
            <person name="Liu Y."/>
            <person name="Wang X."/>
            <person name="Xiang C."/>
            <person name="Varshney R.K."/>
            <person name="Ding H."/>
            <person name="Gao S."/>
            <person name="Zong X."/>
        </authorList>
    </citation>
    <scope>NUCLEOTIDE SEQUENCE [LARGE SCALE GENOMIC DNA]</scope>
    <source>
        <strain evidence="1 2">cv. Zhongwan 6</strain>
    </source>
</reference>
<comment type="caution">
    <text evidence="1">The sequence shown here is derived from an EMBL/GenBank/DDBJ whole genome shotgun (WGS) entry which is preliminary data.</text>
</comment>
<sequence length="185" mass="21008">MLDFLVLQGKDWQSSSNLTLRKIAIVDLDMSTTKKPLGHAIVILLLSRKAGVKDFISRWMVHPSQKLDVAWIANHPKKVSHTQGIIDIEERPTNSAGMSAPLTHDISQRVPLTEKGSLVHRDHMIMFCFMHDFYAHTSLPSRYITHKVDTWAATQHFRDCFSGDPPNPFFGRYPYPGIETTIQLG</sequence>
<name>A0A9D5AJW5_PEA</name>
<evidence type="ECO:0000313" key="2">
    <source>
        <dbReference type="Proteomes" id="UP001058974"/>
    </source>
</evidence>
<gene>
    <name evidence="1" type="ORF">KIW84_056602</name>
</gene>
<organism evidence="1 2">
    <name type="scientific">Pisum sativum</name>
    <name type="common">Garden pea</name>
    <name type="synonym">Lathyrus oleraceus</name>
    <dbReference type="NCBI Taxonomy" id="3888"/>
    <lineage>
        <taxon>Eukaryota</taxon>
        <taxon>Viridiplantae</taxon>
        <taxon>Streptophyta</taxon>
        <taxon>Embryophyta</taxon>
        <taxon>Tracheophyta</taxon>
        <taxon>Spermatophyta</taxon>
        <taxon>Magnoliopsida</taxon>
        <taxon>eudicotyledons</taxon>
        <taxon>Gunneridae</taxon>
        <taxon>Pentapetalae</taxon>
        <taxon>rosids</taxon>
        <taxon>fabids</taxon>
        <taxon>Fabales</taxon>
        <taxon>Fabaceae</taxon>
        <taxon>Papilionoideae</taxon>
        <taxon>50 kb inversion clade</taxon>
        <taxon>NPAAA clade</taxon>
        <taxon>Hologalegina</taxon>
        <taxon>IRL clade</taxon>
        <taxon>Fabeae</taxon>
        <taxon>Lathyrus</taxon>
    </lineage>
</organism>
<dbReference type="AlphaFoldDB" id="A0A9D5AJW5"/>
<dbReference type="EMBL" id="JAMSHJ010000005">
    <property type="protein sequence ID" value="KAI5411593.1"/>
    <property type="molecule type" value="Genomic_DNA"/>
</dbReference>
<proteinExistence type="predicted"/>
<dbReference type="Gramene" id="Psat05G0660200-T1">
    <property type="protein sequence ID" value="KAI5411593.1"/>
    <property type="gene ID" value="KIW84_056602"/>
</dbReference>
<accession>A0A9D5AJW5</accession>
<dbReference type="Proteomes" id="UP001058974">
    <property type="component" value="Chromosome 5"/>
</dbReference>
<keyword evidence="2" id="KW-1185">Reference proteome</keyword>
<evidence type="ECO:0000313" key="1">
    <source>
        <dbReference type="EMBL" id="KAI5411593.1"/>
    </source>
</evidence>
<protein>
    <submittedName>
        <fullName evidence="1">Uncharacterized protein</fullName>
    </submittedName>
</protein>